<dbReference type="InterPro" id="IPR012340">
    <property type="entry name" value="NA-bd_OB-fold"/>
</dbReference>
<keyword evidence="5 16" id="KW-0507">mRNA processing</keyword>
<evidence type="ECO:0000256" key="4">
    <source>
        <dbReference type="ARBA" id="ARBA00019171"/>
    </source>
</evidence>
<feature type="active site" description="N6-GMP-lysine intermediate" evidence="17">
    <location>
        <position position="66"/>
    </location>
</feature>
<dbReference type="Pfam" id="PF01331">
    <property type="entry name" value="mRNA_cap_enzyme"/>
    <property type="match status" value="1"/>
</dbReference>
<evidence type="ECO:0000256" key="17">
    <source>
        <dbReference type="PIRSR" id="PIRSR036959-1"/>
    </source>
</evidence>
<comment type="caution">
    <text evidence="21">The sequence shown here is derived from an EMBL/GenBank/DDBJ whole genome shotgun (WGS) entry which is preliminary data.</text>
</comment>
<comment type="subcellular location">
    <subcellularLocation>
        <location evidence="1 16">Nucleus</location>
    </subcellularLocation>
</comment>
<keyword evidence="9 16" id="KW-0506">mRNA capping</keyword>
<evidence type="ECO:0000256" key="10">
    <source>
        <dbReference type="ARBA" id="ARBA00023134"/>
    </source>
</evidence>
<accession>A0A9P4Q5Z4</accession>
<evidence type="ECO:0000256" key="14">
    <source>
        <dbReference type="ARBA" id="ARBA00044624"/>
    </source>
</evidence>
<evidence type="ECO:0000259" key="20">
    <source>
        <dbReference type="Pfam" id="PF03919"/>
    </source>
</evidence>
<dbReference type="GO" id="GO:0005524">
    <property type="term" value="F:ATP binding"/>
    <property type="evidence" value="ECO:0007669"/>
    <property type="project" value="InterPro"/>
</dbReference>
<dbReference type="OrthoDB" id="200924at2759"/>
<evidence type="ECO:0000256" key="5">
    <source>
        <dbReference type="ARBA" id="ARBA00022664"/>
    </source>
</evidence>
<comment type="subunit">
    <text evidence="15">Heterodimer. The mRNA-capping enzyme is composed of two separate chains alpha and beta, respectively a mRNA guanylyltransferase and an mRNA 5'-triphosphate monophosphatase.</text>
</comment>
<dbReference type="InterPro" id="IPR001339">
    <property type="entry name" value="mRNA_cap_enzyme_adenylation"/>
</dbReference>
<dbReference type="GO" id="GO:0004484">
    <property type="term" value="F:mRNA guanylyltransferase activity"/>
    <property type="evidence" value="ECO:0007669"/>
    <property type="project" value="UniProtKB-EC"/>
</dbReference>
<evidence type="ECO:0000256" key="12">
    <source>
        <dbReference type="ARBA" id="ARBA00029909"/>
    </source>
</evidence>
<dbReference type="GO" id="GO:0005525">
    <property type="term" value="F:GTP binding"/>
    <property type="evidence" value="ECO:0007669"/>
    <property type="project" value="UniProtKB-KW"/>
</dbReference>
<dbReference type="InterPro" id="IPR013846">
    <property type="entry name" value="mRNA_cap_enzyme_C"/>
</dbReference>
<dbReference type="EMBL" id="MU003792">
    <property type="protein sequence ID" value="KAF2721202.1"/>
    <property type="molecule type" value="Genomic_DNA"/>
</dbReference>
<dbReference type="SUPFAM" id="SSF50249">
    <property type="entry name" value="Nucleic acid-binding proteins"/>
    <property type="match status" value="1"/>
</dbReference>
<name>A0A9P4Q5Z4_9PEZI</name>
<evidence type="ECO:0000256" key="7">
    <source>
        <dbReference type="ARBA" id="ARBA00022695"/>
    </source>
</evidence>
<keyword evidence="10 16" id="KW-0342">GTP-binding</keyword>
<dbReference type="SUPFAM" id="SSF56091">
    <property type="entry name" value="DNA ligase/mRNA capping enzyme, catalytic domain"/>
    <property type="match status" value="1"/>
</dbReference>
<dbReference type="Gene3D" id="2.40.50.140">
    <property type="entry name" value="Nucleic acid-binding proteins"/>
    <property type="match status" value="1"/>
</dbReference>
<evidence type="ECO:0000256" key="11">
    <source>
        <dbReference type="ARBA" id="ARBA00023242"/>
    </source>
</evidence>
<evidence type="ECO:0000256" key="8">
    <source>
        <dbReference type="ARBA" id="ARBA00022741"/>
    </source>
</evidence>
<proteinExistence type="inferred from homology"/>
<dbReference type="InterPro" id="IPR017075">
    <property type="entry name" value="mRNA_cap_enzyme_alpha"/>
</dbReference>
<evidence type="ECO:0000313" key="21">
    <source>
        <dbReference type="EMBL" id="KAF2721202.1"/>
    </source>
</evidence>
<dbReference type="InterPro" id="IPR051029">
    <property type="entry name" value="mRNA_Capping_Enz/RNA_Phosphat"/>
</dbReference>
<feature type="domain" description="mRNA capping enzyme C-terminal" evidence="20">
    <location>
        <begin position="249"/>
        <end position="375"/>
    </location>
</feature>
<evidence type="ECO:0000256" key="15">
    <source>
        <dbReference type="ARBA" id="ARBA00047082"/>
    </source>
</evidence>
<dbReference type="Proteomes" id="UP000799441">
    <property type="component" value="Unassembled WGS sequence"/>
</dbReference>
<dbReference type="EC" id="2.7.7.50" evidence="3 16"/>
<evidence type="ECO:0000256" key="13">
    <source>
        <dbReference type="ARBA" id="ARBA00030702"/>
    </source>
</evidence>
<comment type="similarity">
    <text evidence="2 16">Belongs to the eukaryotic GTase family.</text>
</comment>
<gene>
    <name evidence="21" type="ORF">K431DRAFT_247511</name>
</gene>
<comment type="function">
    <text evidence="16">Second step of mRNA capping. Transfer of the GMP moiety of GTP to the 5'-end of RNA via an enzyme-GMP covalent reaction intermediate.</text>
</comment>
<comment type="catalytic activity">
    <reaction evidence="14">
        <text>a 5'-end diphospho-ribonucleoside in mRNA + GTP + H(+) = a 5'-end (5'-triphosphoguanosine)-ribonucleoside in mRNA + diphosphate</text>
        <dbReference type="Rhea" id="RHEA:67012"/>
        <dbReference type="Rhea" id="RHEA-COMP:17165"/>
        <dbReference type="Rhea" id="RHEA-COMP:17166"/>
        <dbReference type="ChEBI" id="CHEBI:15378"/>
        <dbReference type="ChEBI" id="CHEBI:33019"/>
        <dbReference type="ChEBI" id="CHEBI:37565"/>
        <dbReference type="ChEBI" id="CHEBI:167616"/>
        <dbReference type="ChEBI" id="CHEBI:167617"/>
        <dbReference type="EC" id="2.7.7.50"/>
    </reaction>
    <physiologicalReaction direction="left-to-right" evidence="14">
        <dbReference type="Rhea" id="RHEA:67013"/>
    </physiologicalReaction>
</comment>
<feature type="region of interest" description="Disordered" evidence="18">
    <location>
        <begin position="387"/>
        <end position="426"/>
    </location>
</feature>
<evidence type="ECO:0000259" key="19">
    <source>
        <dbReference type="Pfam" id="PF01331"/>
    </source>
</evidence>
<keyword evidence="11 16" id="KW-0539">Nucleus</keyword>
<evidence type="ECO:0000256" key="16">
    <source>
        <dbReference type="PIRNR" id="PIRNR036959"/>
    </source>
</evidence>
<dbReference type="Pfam" id="PF03919">
    <property type="entry name" value="mRNA_cap_C"/>
    <property type="match status" value="1"/>
</dbReference>
<evidence type="ECO:0000256" key="1">
    <source>
        <dbReference type="ARBA" id="ARBA00004123"/>
    </source>
</evidence>
<dbReference type="Gene3D" id="3.30.470.30">
    <property type="entry name" value="DNA ligase/mRNA capping enzyme"/>
    <property type="match status" value="1"/>
</dbReference>
<feature type="domain" description="mRNA capping enzyme adenylation" evidence="19">
    <location>
        <begin position="43"/>
        <end position="245"/>
    </location>
</feature>
<dbReference type="GO" id="GO:0031533">
    <property type="term" value="C:mRNA capping enzyme complex"/>
    <property type="evidence" value="ECO:0007669"/>
    <property type="project" value="InterPro"/>
</dbReference>
<dbReference type="GO" id="GO:0006370">
    <property type="term" value="P:7-methylguanosine mRNA capping"/>
    <property type="evidence" value="ECO:0007669"/>
    <property type="project" value="UniProtKB-KW"/>
</dbReference>
<evidence type="ECO:0000256" key="18">
    <source>
        <dbReference type="SAM" id="MobiDB-lite"/>
    </source>
</evidence>
<sequence length="426" mass="49986">MGSPVDLAKISHLHRLDRDFATLQKQAVADLLHRHNLHFAGGQPVSFSRRHFAEELERTDYFVCEKTDGIRCLLFCTQQVVDADSAPQELYLLIDRKNDYYAVEFGYLHLPTPRGIESFHTGTILDGELIKQRSPDGERLVYLIFDCLCMDSKPTLDRHLEQRLGKVREFVDKPYRNFAKQWPQEVSPQNAVFRIEMKNMQRGYGIMMMFKDVLPRLLHGNDGLIFTCITEEYVAGTDPHILKWKPPHENTIDFRLFIESFPTSADEEGEYEDYWAKPKITIHVNHGNGVYRPHTEPYLALTDEEWENIKKLEEQIDGRIIECFRDPHTHQWRPKIESHNGAPRFRDDKTEANHISTVNSVLESIEDGVTEQELVEHAAKIREAWKRRETQRKQVQDQKQKEQAMQHQQQRQQQHQQQDDDGPTYD</sequence>
<evidence type="ECO:0000256" key="6">
    <source>
        <dbReference type="ARBA" id="ARBA00022679"/>
    </source>
</evidence>
<keyword evidence="6 16" id="KW-0808">Transferase</keyword>
<feature type="compositionally biased region" description="Basic and acidic residues" evidence="18">
    <location>
        <begin position="387"/>
        <end position="404"/>
    </location>
</feature>
<evidence type="ECO:0000256" key="3">
    <source>
        <dbReference type="ARBA" id="ARBA00012475"/>
    </source>
</evidence>
<keyword evidence="22" id="KW-1185">Reference proteome</keyword>
<evidence type="ECO:0000313" key="22">
    <source>
        <dbReference type="Proteomes" id="UP000799441"/>
    </source>
</evidence>
<evidence type="ECO:0000256" key="2">
    <source>
        <dbReference type="ARBA" id="ARBA00010237"/>
    </source>
</evidence>
<dbReference type="PANTHER" id="PTHR10367">
    <property type="entry name" value="MRNA-CAPPING ENZYME"/>
    <property type="match status" value="1"/>
</dbReference>
<dbReference type="PANTHER" id="PTHR10367:SF17">
    <property type="entry name" value="MRNA-CAPPING ENZYME"/>
    <property type="match status" value="1"/>
</dbReference>
<organism evidence="21 22">
    <name type="scientific">Polychaeton citri CBS 116435</name>
    <dbReference type="NCBI Taxonomy" id="1314669"/>
    <lineage>
        <taxon>Eukaryota</taxon>
        <taxon>Fungi</taxon>
        <taxon>Dikarya</taxon>
        <taxon>Ascomycota</taxon>
        <taxon>Pezizomycotina</taxon>
        <taxon>Dothideomycetes</taxon>
        <taxon>Dothideomycetidae</taxon>
        <taxon>Capnodiales</taxon>
        <taxon>Capnodiaceae</taxon>
        <taxon>Polychaeton</taxon>
    </lineage>
</organism>
<dbReference type="CDD" id="cd07895">
    <property type="entry name" value="Adenylation_mRNA_capping"/>
    <property type="match status" value="1"/>
</dbReference>
<keyword evidence="7 16" id="KW-0548">Nucleotidyltransferase</keyword>
<reference evidence="21" key="1">
    <citation type="journal article" date="2020" name="Stud. Mycol.">
        <title>101 Dothideomycetes genomes: a test case for predicting lifestyles and emergence of pathogens.</title>
        <authorList>
            <person name="Haridas S."/>
            <person name="Albert R."/>
            <person name="Binder M."/>
            <person name="Bloem J."/>
            <person name="Labutti K."/>
            <person name="Salamov A."/>
            <person name="Andreopoulos B."/>
            <person name="Baker S."/>
            <person name="Barry K."/>
            <person name="Bills G."/>
            <person name="Bluhm B."/>
            <person name="Cannon C."/>
            <person name="Castanera R."/>
            <person name="Culley D."/>
            <person name="Daum C."/>
            <person name="Ezra D."/>
            <person name="Gonzalez J."/>
            <person name="Henrissat B."/>
            <person name="Kuo A."/>
            <person name="Liang C."/>
            <person name="Lipzen A."/>
            <person name="Lutzoni F."/>
            <person name="Magnuson J."/>
            <person name="Mondo S."/>
            <person name="Nolan M."/>
            <person name="Ohm R."/>
            <person name="Pangilinan J."/>
            <person name="Park H.-J."/>
            <person name="Ramirez L."/>
            <person name="Alfaro M."/>
            <person name="Sun H."/>
            <person name="Tritt A."/>
            <person name="Yoshinaga Y."/>
            <person name="Zwiers L.-H."/>
            <person name="Turgeon B."/>
            <person name="Goodwin S."/>
            <person name="Spatafora J."/>
            <person name="Crous P."/>
            <person name="Grigoriev I."/>
        </authorList>
    </citation>
    <scope>NUCLEOTIDE SEQUENCE</scope>
    <source>
        <strain evidence="21">CBS 116435</strain>
    </source>
</reference>
<dbReference type="AlphaFoldDB" id="A0A9P4Q5Z4"/>
<evidence type="ECO:0000256" key="9">
    <source>
        <dbReference type="ARBA" id="ARBA00023042"/>
    </source>
</evidence>
<dbReference type="PIRSF" id="PIRSF036959">
    <property type="entry name" value="mRNA_cap_alpha"/>
    <property type="match status" value="1"/>
</dbReference>
<keyword evidence="8 16" id="KW-0547">Nucleotide-binding</keyword>
<protein>
    <recommendedName>
        <fullName evidence="4 16">mRNA-capping enzyme subunit alpha</fullName>
        <ecNumber evidence="3 16">2.7.7.50</ecNumber>
    </recommendedName>
    <alternativeName>
        <fullName evidence="12 16">GTP--RNA guanylyltransferase</fullName>
    </alternativeName>
    <alternativeName>
        <fullName evidence="13 16">mRNA guanylyltransferase</fullName>
    </alternativeName>
</protein>
<feature type="compositionally biased region" description="Low complexity" evidence="18">
    <location>
        <begin position="405"/>
        <end position="416"/>
    </location>
</feature>